<dbReference type="Proteomes" id="UP000270678">
    <property type="component" value="Chromosome"/>
</dbReference>
<evidence type="ECO:0000313" key="1">
    <source>
        <dbReference type="EMBL" id="AZS16586.1"/>
    </source>
</evidence>
<dbReference type="KEGG" id="plut:EI981_20410"/>
<dbReference type="NCBIfam" id="NF007714">
    <property type="entry name" value="PRK10410.1-2"/>
    <property type="match status" value="1"/>
</dbReference>
<dbReference type="AlphaFoldDB" id="A0A3Q9IET7"/>
<protein>
    <submittedName>
        <fullName evidence="1">Nitrous oxide-stimulated promoter family protein</fullName>
    </submittedName>
</protein>
<reference evidence="2" key="1">
    <citation type="submission" date="2018-12" db="EMBL/GenBank/DDBJ databases">
        <title>Complete genome sequence of Paenibacillus sp. MBLB1234.</title>
        <authorList>
            <person name="Nam Y.-D."/>
            <person name="Kang J."/>
            <person name="Chung W.-H."/>
            <person name="Park Y.S."/>
        </authorList>
    </citation>
    <scope>NUCLEOTIDE SEQUENCE [LARGE SCALE GENOMIC DNA]</scope>
    <source>
        <strain evidence="2">MBLB1234</strain>
    </source>
</reference>
<dbReference type="OrthoDB" id="164329at2"/>
<gene>
    <name evidence="1" type="ORF">EI981_20410</name>
</gene>
<name>A0A3Q9IET7_9BACL</name>
<accession>A0A3Q9IET7</accession>
<dbReference type="InterPro" id="IPR020483">
    <property type="entry name" value="Uncharacterised_YgbA"/>
</dbReference>
<organism evidence="1 2">
    <name type="scientific">Paenibacillus lutimineralis</name>
    <dbReference type="NCBI Taxonomy" id="2707005"/>
    <lineage>
        <taxon>Bacteria</taxon>
        <taxon>Bacillati</taxon>
        <taxon>Bacillota</taxon>
        <taxon>Bacilli</taxon>
        <taxon>Bacillales</taxon>
        <taxon>Paenibacillaceae</taxon>
        <taxon>Paenibacillus</taxon>
    </lineage>
</organism>
<dbReference type="RefSeq" id="WP_127001332.1">
    <property type="nucleotide sequence ID" value="NZ_CP034346.1"/>
</dbReference>
<evidence type="ECO:0000313" key="2">
    <source>
        <dbReference type="Proteomes" id="UP000270678"/>
    </source>
</evidence>
<keyword evidence="2" id="KW-1185">Reference proteome</keyword>
<sequence>MITETKKRQLNSGPKIRKEKDIVSKMIRLYCMKKHHQKELCEECQDLNHYAMKRLSLCQFGEDKSACAKCPVHCYKPDYRQRIKEVMRFSGPWMLLYHPIESIRHIPIPSNLRKYF</sequence>
<dbReference type="EMBL" id="CP034346">
    <property type="protein sequence ID" value="AZS16586.1"/>
    <property type="molecule type" value="Genomic_DNA"/>
</dbReference>
<dbReference type="Pfam" id="PF11756">
    <property type="entry name" value="YgbA_NO"/>
    <property type="match status" value="1"/>
</dbReference>
<proteinExistence type="predicted"/>